<dbReference type="STRING" id="7719.ENSCINP00000035322"/>
<organism evidence="3 4">
    <name type="scientific">Ciona intestinalis</name>
    <name type="common">Transparent sea squirt</name>
    <name type="synonym">Ascidia intestinalis</name>
    <dbReference type="NCBI Taxonomy" id="7719"/>
    <lineage>
        <taxon>Eukaryota</taxon>
        <taxon>Metazoa</taxon>
        <taxon>Chordata</taxon>
        <taxon>Tunicata</taxon>
        <taxon>Ascidiacea</taxon>
        <taxon>Phlebobranchia</taxon>
        <taxon>Cionidae</taxon>
        <taxon>Ciona</taxon>
    </lineage>
</organism>
<dbReference type="AlphaFoldDB" id="H2Y088"/>
<dbReference type="PROSITE" id="PS50021">
    <property type="entry name" value="CH"/>
    <property type="match status" value="1"/>
</dbReference>
<protein>
    <recommendedName>
        <fullName evidence="2">Calponin-homology (CH) domain-containing protein</fullName>
    </recommendedName>
</protein>
<dbReference type="PANTHER" id="PTHR14149:SF14">
    <property type="entry name" value="CALPONIN-HOMOLOGY (CH) DOMAIN-CONTAINING PROTEIN"/>
    <property type="match status" value="1"/>
</dbReference>
<keyword evidence="1" id="KW-0175">Coiled coil</keyword>
<dbReference type="GeneTree" id="ENSGT00950000183076"/>
<dbReference type="Pfam" id="PF00307">
    <property type="entry name" value="CH"/>
    <property type="match status" value="1"/>
</dbReference>
<feature type="coiled-coil region" evidence="1">
    <location>
        <begin position="165"/>
        <end position="192"/>
    </location>
</feature>
<dbReference type="InterPro" id="IPR036872">
    <property type="entry name" value="CH_dom_sf"/>
</dbReference>
<dbReference type="FunFam" id="1.10.418.10:FF:000013">
    <property type="entry name" value="IQ motif containing GTPase activating protein 1"/>
    <property type="match status" value="1"/>
</dbReference>
<accession>H2Y088</accession>
<dbReference type="Ensembl" id="ENSCINT00000034033.1">
    <property type="protein sequence ID" value="ENSCINP00000035322.1"/>
    <property type="gene ID" value="ENSCING00000023905.1"/>
</dbReference>
<dbReference type="HOGENOM" id="CLU_810230_0_0_1"/>
<dbReference type="InterPro" id="IPR001715">
    <property type="entry name" value="CH_dom"/>
</dbReference>
<dbReference type="SMART" id="SM00033">
    <property type="entry name" value="CH"/>
    <property type="match status" value="1"/>
</dbReference>
<evidence type="ECO:0000313" key="3">
    <source>
        <dbReference type="Ensembl" id="ENSCINP00000035322.1"/>
    </source>
</evidence>
<dbReference type="Gene3D" id="1.10.418.10">
    <property type="entry name" value="Calponin-like domain"/>
    <property type="match status" value="1"/>
</dbReference>
<dbReference type="PANTHER" id="PTHR14149">
    <property type="entry name" value="RAS GTPASE-ACTIVATING PROTEIN WITH IQ MOTIF"/>
    <property type="match status" value="1"/>
</dbReference>
<reference evidence="4" key="1">
    <citation type="journal article" date="2002" name="Science">
        <title>The draft genome of Ciona intestinalis: insights into chordate and vertebrate origins.</title>
        <authorList>
            <person name="Dehal P."/>
            <person name="Satou Y."/>
            <person name="Campbell R.K."/>
            <person name="Chapman J."/>
            <person name="Degnan B."/>
            <person name="De Tomaso A."/>
            <person name="Davidson B."/>
            <person name="Di Gregorio A."/>
            <person name="Gelpke M."/>
            <person name="Goodstein D.M."/>
            <person name="Harafuji N."/>
            <person name="Hastings K.E."/>
            <person name="Ho I."/>
            <person name="Hotta K."/>
            <person name="Huang W."/>
            <person name="Kawashima T."/>
            <person name="Lemaire P."/>
            <person name="Martinez D."/>
            <person name="Meinertzhagen I.A."/>
            <person name="Necula S."/>
            <person name="Nonaka M."/>
            <person name="Putnam N."/>
            <person name="Rash S."/>
            <person name="Saiga H."/>
            <person name="Satake M."/>
            <person name="Terry A."/>
            <person name="Yamada L."/>
            <person name="Wang H.G."/>
            <person name="Awazu S."/>
            <person name="Azumi K."/>
            <person name="Boore J."/>
            <person name="Branno M."/>
            <person name="Chin-Bow S."/>
            <person name="DeSantis R."/>
            <person name="Doyle S."/>
            <person name="Francino P."/>
            <person name="Keys D.N."/>
            <person name="Haga S."/>
            <person name="Hayashi H."/>
            <person name="Hino K."/>
            <person name="Imai K.S."/>
            <person name="Inaba K."/>
            <person name="Kano S."/>
            <person name="Kobayashi K."/>
            <person name="Kobayashi M."/>
            <person name="Lee B.I."/>
            <person name="Makabe K.W."/>
            <person name="Manohar C."/>
            <person name="Matassi G."/>
            <person name="Medina M."/>
            <person name="Mochizuki Y."/>
            <person name="Mount S."/>
            <person name="Morishita T."/>
            <person name="Miura S."/>
            <person name="Nakayama A."/>
            <person name="Nishizaka S."/>
            <person name="Nomoto H."/>
            <person name="Ohta F."/>
            <person name="Oishi K."/>
            <person name="Rigoutsos I."/>
            <person name="Sano M."/>
            <person name="Sasaki A."/>
            <person name="Sasakura Y."/>
            <person name="Shoguchi E."/>
            <person name="Shin-i T."/>
            <person name="Spagnuolo A."/>
            <person name="Stainier D."/>
            <person name="Suzuki M.M."/>
            <person name="Tassy O."/>
            <person name="Takatori N."/>
            <person name="Tokuoka M."/>
            <person name="Yagi K."/>
            <person name="Yoshizaki F."/>
            <person name="Wada S."/>
            <person name="Zhang C."/>
            <person name="Hyatt P.D."/>
            <person name="Larimer F."/>
            <person name="Detter C."/>
            <person name="Doggett N."/>
            <person name="Glavina T."/>
            <person name="Hawkins T."/>
            <person name="Richardson P."/>
            <person name="Lucas S."/>
            <person name="Kohara Y."/>
            <person name="Levine M."/>
            <person name="Satoh N."/>
            <person name="Rokhsar D.S."/>
        </authorList>
    </citation>
    <scope>NUCLEOTIDE SEQUENCE [LARGE SCALE GENOMIC DNA]</scope>
</reference>
<dbReference type="Proteomes" id="UP000008144">
    <property type="component" value="Unassembled WGS sequence"/>
</dbReference>
<evidence type="ECO:0000256" key="1">
    <source>
        <dbReference type="SAM" id="Coils"/>
    </source>
</evidence>
<dbReference type="InParanoid" id="H2Y088"/>
<dbReference type="OMA" id="NHMELEL"/>
<dbReference type="SUPFAM" id="SSF47576">
    <property type="entry name" value="Calponin-homology domain, CH-domain"/>
    <property type="match status" value="1"/>
</dbReference>
<sequence length="343" mass="39207">MSAGVTPDDTRANYGCITKDDRLSAEEMDSLRDQATAYEYLCHLEESKQWMEFCLQEELPPSVELEEGLRNGVFLGKLAHYFASDIIPLRKIYDKDLKKYEQKGLHFKHTDNINHFFRAMEKVGLPKIFFPETTDIYDRKNMPKTIYCIHALSLYLFKLGLAPQMKDLYGIVEFTEEELTNMQKELDKYGINMPQFSKIGGILANELSVDEAALHAAVIAINEALEAGDAEATMQALRNPNACLTTLDEQNSEEYQKRLMDSKRAKVEAAKNKVKTDNENEERDMYEELLTHAELQGNITKINLDIKVEKVNRDLTSNEGNLISDLTNLGISNVDPKNESWYL</sequence>
<reference evidence="3" key="3">
    <citation type="submission" date="2025-09" db="UniProtKB">
        <authorList>
            <consortium name="Ensembl"/>
        </authorList>
    </citation>
    <scope>IDENTIFICATION</scope>
</reference>
<feature type="domain" description="Calponin-homology (CH)" evidence="2">
    <location>
        <begin position="41"/>
        <end position="156"/>
    </location>
</feature>
<keyword evidence="4" id="KW-1185">Reference proteome</keyword>
<name>H2Y088_CIOIN</name>
<proteinExistence type="predicted"/>
<evidence type="ECO:0000313" key="4">
    <source>
        <dbReference type="Proteomes" id="UP000008144"/>
    </source>
</evidence>
<reference evidence="3" key="2">
    <citation type="submission" date="2025-08" db="UniProtKB">
        <authorList>
            <consortium name="Ensembl"/>
        </authorList>
    </citation>
    <scope>IDENTIFICATION</scope>
</reference>
<evidence type="ECO:0000259" key="2">
    <source>
        <dbReference type="PROSITE" id="PS50021"/>
    </source>
</evidence>